<keyword evidence="5" id="KW-0812">Transmembrane</keyword>
<dbReference type="CDD" id="cd06583">
    <property type="entry name" value="PGRP"/>
    <property type="match status" value="1"/>
</dbReference>
<keyword evidence="2" id="KW-0399">Innate immunity</keyword>
<dbReference type="Pfam" id="PF01510">
    <property type="entry name" value="Amidase_2"/>
    <property type="match status" value="1"/>
</dbReference>
<evidence type="ECO:0000256" key="4">
    <source>
        <dbReference type="SAM" id="MobiDB-lite"/>
    </source>
</evidence>
<feature type="domain" description="N-acetylmuramoyl-L-alanine amidase" evidence="6">
    <location>
        <begin position="317"/>
        <end position="455"/>
    </location>
</feature>
<keyword evidence="3" id="KW-0391">Immunity</keyword>
<reference evidence="8" key="2">
    <citation type="submission" date="2017-10" db="EMBL/GenBank/DDBJ databases">
        <title>Ladona fulva Genome sequencing and assembly.</title>
        <authorList>
            <person name="Murali S."/>
            <person name="Richards S."/>
            <person name="Bandaranaike D."/>
            <person name="Bellair M."/>
            <person name="Blankenburg K."/>
            <person name="Chao H."/>
            <person name="Dinh H."/>
            <person name="Doddapaneni H."/>
            <person name="Dugan-Rocha S."/>
            <person name="Elkadiri S."/>
            <person name="Gnanaolivu R."/>
            <person name="Hernandez B."/>
            <person name="Skinner E."/>
            <person name="Javaid M."/>
            <person name="Lee S."/>
            <person name="Li M."/>
            <person name="Ming W."/>
            <person name="Munidasa M."/>
            <person name="Muniz J."/>
            <person name="Nguyen L."/>
            <person name="Hughes D."/>
            <person name="Osuji N."/>
            <person name="Pu L.-L."/>
            <person name="Puazo M."/>
            <person name="Qu C."/>
            <person name="Quiroz J."/>
            <person name="Raj R."/>
            <person name="Weissenberger G."/>
            <person name="Xin Y."/>
            <person name="Zou X."/>
            <person name="Han Y."/>
            <person name="Worley K."/>
            <person name="Muzny D."/>
            <person name="Gibbs R."/>
        </authorList>
    </citation>
    <scope>NUCLEOTIDE SEQUENCE</scope>
    <source>
        <strain evidence="8">Sampled in the wild</strain>
    </source>
</reference>
<keyword evidence="5" id="KW-1133">Transmembrane helix</keyword>
<dbReference type="PANTHER" id="PTHR11022">
    <property type="entry name" value="PEPTIDOGLYCAN RECOGNITION PROTEIN"/>
    <property type="match status" value="1"/>
</dbReference>
<dbReference type="EMBL" id="KZ308271">
    <property type="protein sequence ID" value="KAG8226181.1"/>
    <property type="molecule type" value="Genomic_DNA"/>
</dbReference>
<keyword evidence="5" id="KW-0472">Membrane</keyword>
<protein>
    <recommendedName>
        <fullName evidence="10">Peptidoglycan recognition protein</fullName>
    </recommendedName>
</protein>
<dbReference type="SUPFAM" id="SSF55846">
    <property type="entry name" value="N-acetylmuramoyl-L-alanine amidase-like"/>
    <property type="match status" value="1"/>
</dbReference>
<feature type="region of interest" description="Disordered" evidence="4">
    <location>
        <begin position="1"/>
        <end position="32"/>
    </location>
</feature>
<evidence type="ECO:0008006" key="10">
    <source>
        <dbReference type="Google" id="ProtNLM"/>
    </source>
</evidence>
<keyword evidence="9" id="KW-1185">Reference proteome</keyword>
<comment type="similarity">
    <text evidence="1">Belongs to the N-acetylmuramoyl-L-alanine amidase 2 family.</text>
</comment>
<dbReference type="OrthoDB" id="10001926at2759"/>
<dbReference type="SMART" id="SM00701">
    <property type="entry name" value="PGRP"/>
    <property type="match status" value="1"/>
</dbReference>
<dbReference type="SMART" id="SM00644">
    <property type="entry name" value="Ami_2"/>
    <property type="match status" value="1"/>
</dbReference>
<dbReference type="GO" id="GO:0008270">
    <property type="term" value="F:zinc ion binding"/>
    <property type="evidence" value="ECO:0007669"/>
    <property type="project" value="InterPro"/>
</dbReference>
<dbReference type="GO" id="GO:0008745">
    <property type="term" value="F:N-acetylmuramoyl-L-alanine amidase activity"/>
    <property type="evidence" value="ECO:0007669"/>
    <property type="project" value="InterPro"/>
</dbReference>
<dbReference type="GO" id="GO:0009253">
    <property type="term" value="P:peptidoglycan catabolic process"/>
    <property type="evidence" value="ECO:0007669"/>
    <property type="project" value="InterPro"/>
</dbReference>
<reference evidence="8" key="1">
    <citation type="submission" date="2013-04" db="EMBL/GenBank/DDBJ databases">
        <authorList>
            <person name="Qu J."/>
            <person name="Murali S.C."/>
            <person name="Bandaranaike D."/>
            <person name="Bellair M."/>
            <person name="Blankenburg K."/>
            <person name="Chao H."/>
            <person name="Dinh H."/>
            <person name="Doddapaneni H."/>
            <person name="Downs B."/>
            <person name="Dugan-Rocha S."/>
            <person name="Elkadiri S."/>
            <person name="Gnanaolivu R.D."/>
            <person name="Hernandez B."/>
            <person name="Javaid M."/>
            <person name="Jayaseelan J.C."/>
            <person name="Lee S."/>
            <person name="Li M."/>
            <person name="Ming W."/>
            <person name="Munidasa M."/>
            <person name="Muniz J."/>
            <person name="Nguyen L."/>
            <person name="Ongeri F."/>
            <person name="Osuji N."/>
            <person name="Pu L.-L."/>
            <person name="Puazo M."/>
            <person name="Qu C."/>
            <person name="Quiroz J."/>
            <person name="Raj R."/>
            <person name="Weissenberger G."/>
            <person name="Xin Y."/>
            <person name="Zou X."/>
            <person name="Han Y."/>
            <person name="Richards S."/>
            <person name="Worley K."/>
            <person name="Muzny D."/>
            <person name="Gibbs R."/>
        </authorList>
    </citation>
    <scope>NUCLEOTIDE SEQUENCE</scope>
    <source>
        <strain evidence="8">Sampled in the wild</strain>
    </source>
</reference>
<evidence type="ECO:0000256" key="2">
    <source>
        <dbReference type="ARBA" id="ARBA00022588"/>
    </source>
</evidence>
<dbReference type="AlphaFoldDB" id="A0A8K0K1K9"/>
<organism evidence="8 9">
    <name type="scientific">Ladona fulva</name>
    <name type="common">Scarce chaser dragonfly</name>
    <name type="synonym">Libellula fulva</name>
    <dbReference type="NCBI Taxonomy" id="123851"/>
    <lineage>
        <taxon>Eukaryota</taxon>
        <taxon>Metazoa</taxon>
        <taxon>Ecdysozoa</taxon>
        <taxon>Arthropoda</taxon>
        <taxon>Hexapoda</taxon>
        <taxon>Insecta</taxon>
        <taxon>Pterygota</taxon>
        <taxon>Palaeoptera</taxon>
        <taxon>Odonata</taxon>
        <taxon>Epiprocta</taxon>
        <taxon>Anisoptera</taxon>
        <taxon>Libelluloidea</taxon>
        <taxon>Libellulidae</taxon>
        <taxon>Ladona</taxon>
    </lineage>
</organism>
<gene>
    <name evidence="8" type="ORF">J437_LFUL012356</name>
</gene>
<dbReference type="PANTHER" id="PTHR11022:SF41">
    <property type="entry name" value="PEPTIDOGLYCAN-RECOGNITION PROTEIN LC-RELATED"/>
    <property type="match status" value="1"/>
</dbReference>
<evidence type="ECO:0000259" key="6">
    <source>
        <dbReference type="SMART" id="SM00644"/>
    </source>
</evidence>
<proteinExistence type="inferred from homology"/>
<evidence type="ECO:0000256" key="3">
    <source>
        <dbReference type="ARBA" id="ARBA00022859"/>
    </source>
</evidence>
<evidence type="ECO:0000259" key="7">
    <source>
        <dbReference type="SMART" id="SM00701"/>
    </source>
</evidence>
<evidence type="ECO:0000256" key="1">
    <source>
        <dbReference type="ARBA" id="ARBA00007553"/>
    </source>
</evidence>
<dbReference type="InterPro" id="IPR015510">
    <property type="entry name" value="PGRP"/>
</dbReference>
<evidence type="ECO:0000256" key="5">
    <source>
        <dbReference type="SAM" id="Phobius"/>
    </source>
</evidence>
<dbReference type="Proteomes" id="UP000792457">
    <property type="component" value="Unassembled WGS sequence"/>
</dbReference>
<dbReference type="InterPro" id="IPR002502">
    <property type="entry name" value="Amidase_domain"/>
</dbReference>
<dbReference type="Gene3D" id="3.40.80.10">
    <property type="entry name" value="Peptidoglycan recognition protein-like"/>
    <property type="match status" value="1"/>
</dbReference>
<name>A0A8K0K1K9_LADFU</name>
<evidence type="ECO:0000313" key="8">
    <source>
        <dbReference type="EMBL" id="KAG8226181.1"/>
    </source>
</evidence>
<dbReference type="InterPro" id="IPR006619">
    <property type="entry name" value="PGRP_domain_met/bac"/>
</dbReference>
<sequence>MRRRFLNGRESPPCCKGRNHENSEETANPSSVLEQVGDVRLPGMADQGIGSPVLDKQLKKPYVTDLGSDSDVSSEEFDSESVDSDNDDPRFTSNSSLNCDGIRTVPRVAVDGSAVLPVRSDVAPSSPQPTSVTSYGNISLIKSTGVHIGNKTVYQGPVTIQQYVVGAVDDNLQLKIGPLAITDGSEAGAVVQSSSSNSLKRTGLELNTGSFRIGASAVAASKSSGLLWRHLLGRRPGAATLAAWIALGLGCMILVTIVLALVYFLGKKEASATPSSDADLEMEEFSNGYRSPAKQQNRTILDRRRLVVVPRREWVAQPPKSTTSLRHPVEYVVLSQTATEPCTTQAECTLTVRYLQVFHVEGKKWMDIAYNFLVAGDGQAYEGRGWDVVGAHTAAGFNGISIGISFVGTFSDVLPPPVQMRACKLLIDEGVRLGKISPNYKLIADRQVSQSENPGQKFYEELQTWDHWTSNV</sequence>
<feature type="transmembrane region" description="Helical" evidence="5">
    <location>
        <begin position="241"/>
        <end position="266"/>
    </location>
</feature>
<feature type="compositionally biased region" description="Acidic residues" evidence="4">
    <location>
        <begin position="72"/>
        <end position="86"/>
    </location>
</feature>
<feature type="domain" description="Peptidoglycan recognition protein family" evidence="7">
    <location>
        <begin position="306"/>
        <end position="449"/>
    </location>
</feature>
<accession>A0A8K0K1K9</accession>
<dbReference type="FunFam" id="3.40.80.10:FF:000001">
    <property type="entry name" value="Peptidoglycan recognition protein 1"/>
    <property type="match status" value="1"/>
</dbReference>
<dbReference type="GO" id="GO:0045087">
    <property type="term" value="P:innate immune response"/>
    <property type="evidence" value="ECO:0007669"/>
    <property type="project" value="UniProtKB-KW"/>
</dbReference>
<comment type="caution">
    <text evidence="8">The sequence shown here is derived from an EMBL/GenBank/DDBJ whole genome shotgun (WGS) entry which is preliminary data.</text>
</comment>
<evidence type="ECO:0000313" key="9">
    <source>
        <dbReference type="Proteomes" id="UP000792457"/>
    </source>
</evidence>
<feature type="region of interest" description="Disordered" evidence="4">
    <location>
        <begin position="61"/>
        <end position="98"/>
    </location>
</feature>
<dbReference type="InterPro" id="IPR036505">
    <property type="entry name" value="Amidase/PGRP_sf"/>
</dbReference>